<dbReference type="Gene3D" id="3.10.110.10">
    <property type="entry name" value="Ubiquitin Conjugating Enzyme"/>
    <property type="match status" value="1"/>
</dbReference>
<evidence type="ECO:0000313" key="7">
    <source>
        <dbReference type="Proteomes" id="UP001202328"/>
    </source>
</evidence>
<evidence type="ECO:0000256" key="2">
    <source>
        <dbReference type="ARBA" id="ARBA00022786"/>
    </source>
</evidence>
<dbReference type="PANTHER" id="PTHR46116">
    <property type="entry name" value="(E3-INDEPENDENT) E2 UBIQUITIN-CONJUGATING ENZYME"/>
    <property type="match status" value="1"/>
</dbReference>
<accession>A0AAD4SM03</accession>
<keyword evidence="1" id="KW-0808">Transferase</keyword>
<proteinExistence type="predicted"/>
<dbReference type="InterPro" id="IPR000608">
    <property type="entry name" value="UBC"/>
</dbReference>
<keyword evidence="4" id="KW-0812">Transmembrane</keyword>
<protein>
    <recommendedName>
        <fullName evidence="5">UBC core domain-containing protein</fullName>
    </recommendedName>
</protein>
<evidence type="ECO:0000313" key="6">
    <source>
        <dbReference type="EMBL" id="KAI3913770.1"/>
    </source>
</evidence>
<dbReference type="SMART" id="SM00212">
    <property type="entry name" value="UBCc"/>
    <property type="match status" value="1"/>
</dbReference>
<evidence type="ECO:0000256" key="1">
    <source>
        <dbReference type="ARBA" id="ARBA00022679"/>
    </source>
</evidence>
<dbReference type="Pfam" id="PF00179">
    <property type="entry name" value="UQ_con"/>
    <property type="match status" value="1"/>
</dbReference>
<gene>
    <name evidence="6" type="ORF">MKW98_011831</name>
</gene>
<feature type="transmembrane region" description="Helical" evidence="4">
    <location>
        <begin position="365"/>
        <end position="383"/>
    </location>
</feature>
<dbReference type="InterPro" id="IPR016135">
    <property type="entry name" value="UBQ-conjugating_enzyme/RWD"/>
</dbReference>
<comment type="caution">
    <text evidence="6">The sequence shown here is derived from an EMBL/GenBank/DDBJ whole genome shotgun (WGS) entry which is preliminary data.</text>
</comment>
<evidence type="ECO:0000256" key="4">
    <source>
        <dbReference type="SAM" id="Phobius"/>
    </source>
</evidence>
<feature type="compositionally biased region" description="Basic and acidic residues" evidence="3">
    <location>
        <begin position="10"/>
        <end position="29"/>
    </location>
</feature>
<feature type="region of interest" description="Disordered" evidence="3">
    <location>
        <begin position="1"/>
        <end position="33"/>
    </location>
</feature>
<dbReference type="Proteomes" id="UP001202328">
    <property type="component" value="Unassembled WGS sequence"/>
</dbReference>
<dbReference type="EMBL" id="JAJJMB010009441">
    <property type="protein sequence ID" value="KAI3913770.1"/>
    <property type="molecule type" value="Genomic_DNA"/>
</dbReference>
<dbReference type="PANTHER" id="PTHR46116:SF19">
    <property type="entry name" value="UBIQUITIN-CONJUGATING ENZYME FAMILY PROTEIN"/>
    <property type="match status" value="1"/>
</dbReference>
<keyword evidence="4" id="KW-1133">Transmembrane helix</keyword>
<organism evidence="6 7">
    <name type="scientific">Papaver atlanticum</name>
    <dbReference type="NCBI Taxonomy" id="357466"/>
    <lineage>
        <taxon>Eukaryota</taxon>
        <taxon>Viridiplantae</taxon>
        <taxon>Streptophyta</taxon>
        <taxon>Embryophyta</taxon>
        <taxon>Tracheophyta</taxon>
        <taxon>Spermatophyta</taxon>
        <taxon>Magnoliopsida</taxon>
        <taxon>Ranunculales</taxon>
        <taxon>Papaveraceae</taxon>
        <taxon>Papaveroideae</taxon>
        <taxon>Papaver</taxon>
    </lineage>
</organism>
<dbReference type="AlphaFoldDB" id="A0AAD4SM03"/>
<keyword evidence="7" id="KW-1185">Reference proteome</keyword>
<name>A0AAD4SM03_9MAGN</name>
<dbReference type="SUPFAM" id="SSF54495">
    <property type="entry name" value="UBC-like"/>
    <property type="match status" value="1"/>
</dbReference>
<evidence type="ECO:0000259" key="5">
    <source>
        <dbReference type="PROSITE" id="PS50127"/>
    </source>
</evidence>
<dbReference type="PROSITE" id="PS50127">
    <property type="entry name" value="UBC_2"/>
    <property type="match status" value="1"/>
</dbReference>
<keyword evidence="4" id="KW-0472">Membrane</keyword>
<evidence type="ECO:0000256" key="3">
    <source>
        <dbReference type="SAM" id="MobiDB-lite"/>
    </source>
</evidence>
<feature type="domain" description="UBC core" evidence="5">
    <location>
        <begin position="91"/>
        <end position="254"/>
    </location>
</feature>
<dbReference type="GO" id="GO:0061631">
    <property type="term" value="F:ubiquitin conjugating enzyme activity"/>
    <property type="evidence" value="ECO:0007669"/>
    <property type="project" value="TreeGrafter"/>
</dbReference>
<reference evidence="6" key="1">
    <citation type="submission" date="2022-04" db="EMBL/GenBank/DDBJ databases">
        <title>A functionally conserved STORR gene fusion in Papaver species that diverged 16.8 million years ago.</title>
        <authorList>
            <person name="Catania T."/>
        </authorList>
    </citation>
    <scope>NUCLEOTIDE SEQUENCE</scope>
    <source>
        <strain evidence="6">S-188037</strain>
    </source>
</reference>
<keyword evidence="2" id="KW-0833">Ubl conjugation pathway</keyword>
<sequence length="384" mass="44881">MENPQNQEMVEIRVDLEGGKNELDKEEKNSTNIGRKGCQEEEVVIQIRVEQKEVEKVQRKEFKQFDVVKSTAQVGNKAFTSDHHLNQTSLDRHNRIMQEWKLLKKGLPDSIYVRVYQQRTDFLEALIVGGAGTPYSDGLFYFHIIFPSNYPLAPPTLHFKTTFYCDGLGVDFLKYNDCEGIYIRDIKGLENWNSKESTILEILVSIQLSFHIEKPYFRNHNMNDSRLVEAIEKGYKFDESYDFDERVFKRKCQTILATLEKPPKVFEEFVAQHFRDRAEAILIACRPYCRVKYGDRPIYETKYCRKYRDSMANTYAKLLKAFIKNGSSLDDYVGDINLEEDFDYVDPPPQTQWRCSCNGVPCAALALWLSILMLVSFLIWLFTH</sequence>